<name>A0A2P2PW68_RHIMU</name>
<organism evidence="1">
    <name type="scientific">Rhizophora mucronata</name>
    <name type="common">Asiatic mangrove</name>
    <dbReference type="NCBI Taxonomy" id="61149"/>
    <lineage>
        <taxon>Eukaryota</taxon>
        <taxon>Viridiplantae</taxon>
        <taxon>Streptophyta</taxon>
        <taxon>Embryophyta</taxon>
        <taxon>Tracheophyta</taxon>
        <taxon>Spermatophyta</taxon>
        <taxon>Magnoliopsida</taxon>
        <taxon>eudicotyledons</taxon>
        <taxon>Gunneridae</taxon>
        <taxon>Pentapetalae</taxon>
        <taxon>rosids</taxon>
        <taxon>fabids</taxon>
        <taxon>Malpighiales</taxon>
        <taxon>Rhizophoraceae</taxon>
        <taxon>Rhizophora</taxon>
    </lineage>
</organism>
<accession>A0A2P2PW68</accession>
<reference evidence="1" key="1">
    <citation type="submission" date="2018-02" db="EMBL/GenBank/DDBJ databases">
        <title>Rhizophora mucronata_Transcriptome.</title>
        <authorList>
            <person name="Meera S.P."/>
            <person name="Sreeshan A."/>
            <person name="Augustine A."/>
        </authorList>
    </citation>
    <scope>NUCLEOTIDE SEQUENCE</scope>
    <source>
        <tissue evidence="1">Leaf</tissue>
    </source>
</reference>
<sequence length="10" mass="1093">MSLACEHFGV</sequence>
<proteinExistence type="predicted"/>
<dbReference type="EMBL" id="GGEC01078504">
    <property type="protein sequence ID" value="MBX58988.1"/>
    <property type="molecule type" value="Transcribed_RNA"/>
</dbReference>
<protein>
    <submittedName>
        <fullName evidence="1">Uncharacterized protein</fullName>
    </submittedName>
</protein>
<evidence type="ECO:0000313" key="1">
    <source>
        <dbReference type="EMBL" id="MBX58988.1"/>
    </source>
</evidence>